<accession>A0A1R1RGN8</accession>
<dbReference type="PANTHER" id="PTHR36110">
    <property type="entry name" value="RING-CLEAVING DIOXYGENASE MHQE-RELATED"/>
    <property type="match status" value="1"/>
</dbReference>
<gene>
    <name evidence="2" type="ORF">BW143_16470</name>
</gene>
<reference evidence="2 3" key="1">
    <citation type="submission" date="2017-01" db="EMBL/GenBank/DDBJ databases">
        <title>Bacillus phylogenomics.</title>
        <authorList>
            <person name="Dunlap C."/>
        </authorList>
    </citation>
    <scope>NUCLEOTIDE SEQUENCE [LARGE SCALE GENOMIC DNA]</scope>
    <source>
        <strain evidence="2 3">NRRL B-41282</strain>
    </source>
</reference>
<keyword evidence="3" id="KW-1185">Reference proteome</keyword>
<dbReference type="Pfam" id="PF00903">
    <property type="entry name" value="Glyoxalase"/>
    <property type="match status" value="2"/>
</dbReference>
<dbReference type="SUPFAM" id="SSF54593">
    <property type="entry name" value="Glyoxalase/Bleomycin resistance protein/Dihydroxybiphenyl dioxygenase"/>
    <property type="match status" value="1"/>
</dbReference>
<keyword evidence="2" id="KW-0560">Oxidoreductase</keyword>
<dbReference type="EMBL" id="MTJL01000033">
    <property type="protein sequence ID" value="OMI01815.1"/>
    <property type="molecule type" value="Genomic_DNA"/>
</dbReference>
<dbReference type="Proteomes" id="UP000187367">
    <property type="component" value="Unassembled WGS sequence"/>
</dbReference>
<dbReference type="InterPro" id="IPR052537">
    <property type="entry name" value="Extradiol_RC_dioxygenase"/>
</dbReference>
<organism evidence="2 3">
    <name type="scientific">Bacillus swezeyi</name>
    <dbReference type="NCBI Taxonomy" id="1925020"/>
    <lineage>
        <taxon>Bacteria</taxon>
        <taxon>Bacillati</taxon>
        <taxon>Bacillota</taxon>
        <taxon>Bacilli</taxon>
        <taxon>Bacillales</taxon>
        <taxon>Bacillaceae</taxon>
        <taxon>Bacillus</taxon>
    </lineage>
</organism>
<dbReference type="CDD" id="cd08347">
    <property type="entry name" value="PcpA_C_like"/>
    <property type="match status" value="1"/>
</dbReference>
<protein>
    <submittedName>
        <fullName evidence="2">Ring-cleaving dioxygenase</fullName>
    </submittedName>
</protein>
<evidence type="ECO:0000313" key="2">
    <source>
        <dbReference type="EMBL" id="OMI01815.1"/>
    </source>
</evidence>
<evidence type="ECO:0000259" key="1">
    <source>
        <dbReference type="PROSITE" id="PS51819"/>
    </source>
</evidence>
<dbReference type="PROSITE" id="PS51819">
    <property type="entry name" value="VOC"/>
    <property type="match status" value="2"/>
</dbReference>
<dbReference type="Gene3D" id="3.10.180.10">
    <property type="entry name" value="2,3-Dihydroxybiphenyl 1,2-Dioxygenase, domain 1"/>
    <property type="match status" value="2"/>
</dbReference>
<dbReference type="RefSeq" id="WP_076763918.1">
    <property type="nucleotide sequence ID" value="NZ_JARMMH010000008.1"/>
</dbReference>
<name>A0A1R1RGN8_9BACI</name>
<dbReference type="GO" id="GO:0051213">
    <property type="term" value="F:dioxygenase activity"/>
    <property type="evidence" value="ECO:0007669"/>
    <property type="project" value="UniProtKB-KW"/>
</dbReference>
<dbReference type="InterPro" id="IPR004360">
    <property type="entry name" value="Glyas_Fos-R_dOase_dom"/>
</dbReference>
<feature type="domain" description="VOC" evidence="1">
    <location>
        <begin position="5"/>
        <end position="129"/>
    </location>
</feature>
<dbReference type="InterPro" id="IPR037523">
    <property type="entry name" value="VOC_core"/>
</dbReference>
<feature type="domain" description="VOC" evidence="1">
    <location>
        <begin position="150"/>
        <end position="266"/>
    </location>
</feature>
<dbReference type="PANTHER" id="PTHR36110:SF2">
    <property type="entry name" value="RING-CLEAVING DIOXYGENASE MHQE-RELATED"/>
    <property type="match status" value="1"/>
</dbReference>
<keyword evidence="2" id="KW-0223">Dioxygenase</keyword>
<dbReference type="OrthoDB" id="9785698at2"/>
<evidence type="ECO:0000313" key="3">
    <source>
        <dbReference type="Proteomes" id="UP000187367"/>
    </source>
</evidence>
<comment type="caution">
    <text evidence="2">The sequence shown here is derived from an EMBL/GenBank/DDBJ whole genome shotgun (WGS) entry which is preliminary data.</text>
</comment>
<dbReference type="AlphaFoldDB" id="A0A1R1RGN8"/>
<dbReference type="InterPro" id="IPR029068">
    <property type="entry name" value="Glyas_Bleomycin-R_OHBP_Dase"/>
</dbReference>
<sequence>MKTEGLHHVTAFAKDPKVNLRFYTDVLGMRLVKTTVNFDDPGTYHFYFGNKTGDPGTILTFFPFQGSMRGTVGNGQAGRIYLSVPKGALPFWKMRLERLGIDVQETVLFKEKALLFQDAEELQLAIVEDEESGQSSWGTEEISPVYAVTGIKGVTLNSYRPEATIRFLEETFGYQKKEAEGEFIRLESGATIGNRLDVKISESPRGIGGYGTIHHIAFRTNGEEQKEWKKRLLKNGFSASDILDRQYFTSIYFREKGGILFEMATDEPGFLADETLEGLGTSLKLPKWLEQHRSQIEGILPKWDKE</sequence>
<accession>A0A1R1QEF8</accession>
<proteinExistence type="predicted"/>